<proteinExistence type="predicted"/>
<sequence length="52" mass="5625">MAKTYPYPVEVHDHAPFKTVQALATSEVATRGAGGERPAKEVPIVEKDFTIA</sequence>
<name>X1Q3E7_9ZZZZ</name>
<reference evidence="1" key="1">
    <citation type="journal article" date="2014" name="Front. Microbiol.">
        <title>High frequency of phylogenetically diverse reductive dehalogenase-homologous genes in deep subseafloor sedimentary metagenomes.</title>
        <authorList>
            <person name="Kawai M."/>
            <person name="Futagami T."/>
            <person name="Toyoda A."/>
            <person name="Takaki Y."/>
            <person name="Nishi S."/>
            <person name="Hori S."/>
            <person name="Arai W."/>
            <person name="Tsubouchi T."/>
            <person name="Morono Y."/>
            <person name="Uchiyama I."/>
            <person name="Ito T."/>
            <person name="Fujiyama A."/>
            <person name="Inagaki F."/>
            <person name="Takami H."/>
        </authorList>
    </citation>
    <scope>NUCLEOTIDE SEQUENCE</scope>
    <source>
        <strain evidence="1">Expedition CK06-06</strain>
    </source>
</reference>
<comment type="caution">
    <text evidence="1">The sequence shown here is derived from an EMBL/GenBank/DDBJ whole genome shotgun (WGS) entry which is preliminary data.</text>
</comment>
<organism evidence="1">
    <name type="scientific">marine sediment metagenome</name>
    <dbReference type="NCBI Taxonomy" id="412755"/>
    <lineage>
        <taxon>unclassified sequences</taxon>
        <taxon>metagenomes</taxon>
        <taxon>ecological metagenomes</taxon>
    </lineage>
</organism>
<evidence type="ECO:0000313" key="1">
    <source>
        <dbReference type="EMBL" id="GAI62748.1"/>
    </source>
</evidence>
<dbReference type="EMBL" id="BARW01003045">
    <property type="protein sequence ID" value="GAI62748.1"/>
    <property type="molecule type" value="Genomic_DNA"/>
</dbReference>
<protein>
    <submittedName>
        <fullName evidence="1">Uncharacterized protein</fullName>
    </submittedName>
</protein>
<gene>
    <name evidence="1" type="ORF">S12H4_08024</name>
</gene>
<dbReference type="AlphaFoldDB" id="X1Q3E7"/>
<accession>X1Q3E7</accession>